<dbReference type="InterPro" id="IPR006047">
    <property type="entry name" value="GH13_cat_dom"/>
</dbReference>
<dbReference type="SUPFAM" id="SSF51445">
    <property type="entry name" value="(Trans)glycosidases"/>
    <property type="match status" value="1"/>
</dbReference>
<dbReference type="CDD" id="cd11336">
    <property type="entry name" value="AmyAc_MTSase"/>
    <property type="match status" value="1"/>
</dbReference>
<dbReference type="SMART" id="SM00642">
    <property type="entry name" value="Aamy"/>
    <property type="match status" value="1"/>
</dbReference>
<organism evidence="2 3">
    <name type="scientific">Microlunatus ginsengisoli</name>
    <dbReference type="NCBI Taxonomy" id="363863"/>
    <lineage>
        <taxon>Bacteria</taxon>
        <taxon>Bacillati</taxon>
        <taxon>Actinomycetota</taxon>
        <taxon>Actinomycetes</taxon>
        <taxon>Propionibacteriales</taxon>
        <taxon>Propionibacteriaceae</taxon>
        <taxon>Microlunatus</taxon>
    </lineage>
</organism>
<dbReference type="Gene3D" id="1.10.10.470">
    <property type="entry name" value="Maltooligosyl trehalose synthase, domain 4"/>
    <property type="match status" value="1"/>
</dbReference>
<dbReference type="Proteomes" id="UP001501490">
    <property type="component" value="Unassembled WGS sequence"/>
</dbReference>
<dbReference type="InterPro" id="IPR017853">
    <property type="entry name" value="GH"/>
</dbReference>
<dbReference type="InterPro" id="IPR013797">
    <property type="entry name" value="Maltooligo_trehalose_synth_4"/>
</dbReference>
<dbReference type="EMBL" id="BAABAB010000015">
    <property type="protein sequence ID" value="GAA3618865.1"/>
    <property type="molecule type" value="Genomic_DNA"/>
</dbReference>
<dbReference type="Pfam" id="PF00128">
    <property type="entry name" value="Alpha-amylase"/>
    <property type="match status" value="1"/>
</dbReference>
<reference evidence="3" key="1">
    <citation type="journal article" date="2019" name="Int. J. Syst. Evol. Microbiol.">
        <title>The Global Catalogue of Microorganisms (GCM) 10K type strain sequencing project: providing services to taxonomists for standard genome sequencing and annotation.</title>
        <authorList>
            <consortium name="The Broad Institute Genomics Platform"/>
            <consortium name="The Broad Institute Genome Sequencing Center for Infectious Disease"/>
            <person name="Wu L."/>
            <person name="Ma J."/>
        </authorList>
    </citation>
    <scope>NUCLEOTIDE SEQUENCE [LARGE SCALE GENOMIC DNA]</scope>
    <source>
        <strain evidence="3">JCM 16929</strain>
    </source>
</reference>
<dbReference type="PANTHER" id="PTHR10357:SF216">
    <property type="entry name" value="MALTOOLIGOSYL TREHALOSE SYNTHASE-RELATED"/>
    <property type="match status" value="1"/>
</dbReference>
<accession>A0ABP6ZU66</accession>
<protein>
    <submittedName>
        <fullName evidence="2">Malto-oligosyltrehalose synthase</fullName>
    </submittedName>
</protein>
<comment type="caution">
    <text evidence="2">The sequence shown here is derived from an EMBL/GenBank/DDBJ whole genome shotgun (WGS) entry which is preliminary data.</text>
</comment>
<dbReference type="PANTHER" id="PTHR10357">
    <property type="entry name" value="ALPHA-AMYLASE FAMILY MEMBER"/>
    <property type="match status" value="1"/>
</dbReference>
<dbReference type="Gene3D" id="1.10.150.200">
    <property type="entry name" value="Maltooligosyl trehalose synthase, domain 3"/>
    <property type="match status" value="1"/>
</dbReference>
<sequence length="775" mass="83446">MAAPPCFRVCGSDTVDSVPVPTSTYRLQITDDFTLTDAAAIVPYLARLGVGAVYLSPVLQATTGSTHGYDTTDVTRIDAGRGGERGFEALRAAAEEHGLGVVVDIVPNHLGIEIPHENPAWWDVLRLGQDSGYAHWFDIDWTRPRILLPVLGDDPELRITDGELRYYDNRFPLAPGSWSAGDPVDQVHARQHYELVHWSRGDSELNYRRFFAVTSLAGVRVEDPSVYAATHALPLSWAGDGLAGLRVDHPDGLVDPGGYLDRLAADAPGAWITVEKILEPGEALPAWPVGGTTGYDAMREACGLFVDGAAETEFTALYQGLTADTLTIAQHIEIGKRMVVERLLVAEVRRLAALAPEVPEAAPAIAELAVAFAVYRSYLPGGADRLDAALRLAGERRPGVRPALEALSARLHDPADELARRMQQLSGATMAKGVEDTAFYRYARFVGLNEVGGDPGEFGVGVAEFHALQQARAADWPETMTGLSTHDTKRGEDVRARLAVLAELPQAWAGFASAFLAASEVPNRPFAYFLAQTLAGVGPVDRERLHAYAEKAMREAAQETRWTAVNAGFEDLVHAAIDRAYDNRALSAAWAALDAQLEQPGRSNALGQKLVQLTMPGVPDVYQGTELWEDSLVDPDNRRPVDYAARAELLAGVLGGVPGEGGKGPDLALDAVGEAKLRVTSTVLRLRRDEPELFRGYTPVSASGPAADHLVAYDRGDLVAVATRLPVRLAAAGGWAGTVLDVDGDWTDRLTGRRWTGPIPLADLLGTYPVALLTR</sequence>
<dbReference type="Gene3D" id="3.30.1590.10">
    <property type="entry name" value="Maltooligosyl trehalose synthase, domain 2"/>
    <property type="match status" value="1"/>
</dbReference>
<proteinExistence type="predicted"/>
<evidence type="ECO:0000313" key="2">
    <source>
        <dbReference type="EMBL" id="GAA3618865.1"/>
    </source>
</evidence>
<evidence type="ECO:0000313" key="3">
    <source>
        <dbReference type="Proteomes" id="UP001501490"/>
    </source>
</evidence>
<gene>
    <name evidence="2" type="primary">treY</name>
    <name evidence="2" type="ORF">GCM10022236_21400</name>
</gene>
<dbReference type="Gene3D" id="3.20.20.80">
    <property type="entry name" value="Glycosidases"/>
    <property type="match status" value="1"/>
</dbReference>
<evidence type="ECO:0000259" key="1">
    <source>
        <dbReference type="SMART" id="SM00642"/>
    </source>
</evidence>
<feature type="domain" description="Glycosyl hydrolase family 13 catalytic" evidence="1">
    <location>
        <begin position="21"/>
        <end position="541"/>
    </location>
</feature>
<keyword evidence="3" id="KW-1185">Reference proteome</keyword>
<dbReference type="NCBIfam" id="TIGR02401">
    <property type="entry name" value="trehalose_TreY"/>
    <property type="match status" value="1"/>
</dbReference>
<name>A0ABP6ZU66_9ACTN</name>
<dbReference type="InterPro" id="IPR012767">
    <property type="entry name" value="Trehalose_TreY"/>
</dbReference>